<evidence type="ECO:0000256" key="5">
    <source>
        <dbReference type="ARBA" id="ARBA00013150"/>
    </source>
</evidence>
<dbReference type="SUPFAM" id="SSF52518">
    <property type="entry name" value="Thiamin diphosphate-binding fold (THDP-binding)"/>
    <property type="match status" value="1"/>
</dbReference>
<dbReference type="InterPro" id="IPR005475">
    <property type="entry name" value="Transketolase-like_Pyr-bd"/>
</dbReference>
<keyword evidence="7" id="KW-0479">Metal-binding</keyword>
<evidence type="ECO:0000256" key="9">
    <source>
        <dbReference type="ARBA" id="ARBA00022977"/>
    </source>
</evidence>
<dbReference type="PANTHER" id="PTHR43322:SF5">
    <property type="entry name" value="1-DEOXY-D-XYLULOSE-5-PHOSPHATE SYNTHASE, CHLOROPLASTIC"/>
    <property type="match status" value="1"/>
</dbReference>
<dbReference type="InterPro" id="IPR009014">
    <property type="entry name" value="Transketo_C/PFOR_II"/>
</dbReference>
<evidence type="ECO:0000256" key="7">
    <source>
        <dbReference type="ARBA" id="ARBA00022723"/>
    </source>
</evidence>
<evidence type="ECO:0000256" key="11">
    <source>
        <dbReference type="ARBA" id="ARBA00023229"/>
    </source>
</evidence>
<dbReference type="EMBL" id="CP001100">
    <property type="protein sequence ID" value="ACF14542.1"/>
    <property type="molecule type" value="Genomic_DNA"/>
</dbReference>
<dbReference type="InterPro" id="IPR005477">
    <property type="entry name" value="Dxylulose-5-P_synthase"/>
</dbReference>
<reference evidence="13 14" key="1">
    <citation type="submission" date="2008-06" db="EMBL/GenBank/DDBJ databases">
        <title>Complete sequence of Chloroherpeton thalassium ATCC 35110.</title>
        <authorList>
            <consortium name="US DOE Joint Genome Institute"/>
            <person name="Lucas S."/>
            <person name="Copeland A."/>
            <person name="Lapidus A."/>
            <person name="Glavina del Rio T."/>
            <person name="Dalin E."/>
            <person name="Tice H."/>
            <person name="Bruce D."/>
            <person name="Goodwin L."/>
            <person name="Pitluck S."/>
            <person name="Schmutz J."/>
            <person name="Larimer F."/>
            <person name="Land M."/>
            <person name="Hauser L."/>
            <person name="Kyrpides N."/>
            <person name="Mikhailova N."/>
            <person name="Liu Z."/>
            <person name="Li T."/>
            <person name="Zhao F."/>
            <person name="Overmann J."/>
            <person name="Bryant D.A."/>
            <person name="Richardson P."/>
        </authorList>
    </citation>
    <scope>NUCLEOTIDE SEQUENCE [LARGE SCALE GENOMIC DNA]</scope>
    <source>
        <strain evidence="14">ATCC 35110 / GB-78</strain>
    </source>
</reference>
<dbReference type="STRING" id="517418.Ctha_2090"/>
<dbReference type="Gene3D" id="3.40.50.920">
    <property type="match status" value="1"/>
</dbReference>
<dbReference type="Gene3D" id="3.40.50.970">
    <property type="match status" value="1"/>
</dbReference>
<evidence type="ECO:0000256" key="8">
    <source>
        <dbReference type="ARBA" id="ARBA00022842"/>
    </source>
</evidence>
<comment type="cofactor">
    <cofactor evidence="1">
        <name>Mg(2+)</name>
        <dbReference type="ChEBI" id="CHEBI:18420"/>
    </cofactor>
</comment>
<accession>B3QVE2</accession>
<dbReference type="KEGG" id="cts:Ctha_2090"/>
<keyword evidence="9" id="KW-0784">Thiamine biosynthesis</keyword>
<dbReference type="eggNOG" id="COG3958">
    <property type="taxonomic scope" value="Bacteria"/>
</dbReference>
<keyword evidence="10" id="KW-0786">Thiamine pyrophosphate</keyword>
<evidence type="ECO:0000256" key="2">
    <source>
        <dbReference type="ARBA" id="ARBA00004980"/>
    </source>
</evidence>
<keyword evidence="8" id="KW-0460">Magnesium</keyword>
<dbReference type="SUPFAM" id="SSF52922">
    <property type="entry name" value="TK C-terminal domain-like"/>
    <property type="match status" value="1"/>
</dbReference>
<dbReference type="Proteomes" id="UP000001208">
    <property type="component" value="Chromosome"/>
</dbReference>
<proteinExistence type="inferred from homology"/>
<keyword evidence="14" id="KW-1185">Reference proteome</keyword>
<dbReference type="GO" id="GO:0005829">
    <property type="term" value="C:cytosol"/>
    <property type="evidence" value="ECO:0007669"/>
    <property type="project" value="TreeGrafter"/>
</dbReference>
<evidence type="ECO:0000256" key="10">
    <source>
        <dbReference type="ARBA" id="ARBA00023052"/>
    </source>
</evidence>
<evidence type="ECO:0000256" key="3">
    <source>
        <dbReference type="ARBA" id="ARBA00011081"/>
    </source>
</evidence>
<evidence type="ECO:0000313" key="13">
    <source>
        <dbReference type="EMBL" id="ACF14542.1"/>
    </source>
</evidence>
<evidence type="ECO:0000256" key="4">
    <source>
        <dbReference type="ARBA" id="ARBA00011738"/>
    </source>
</evidence>
<gene>
    <name evidence="13" type="ordered locus">Ctha_2090</name>
</gene>
<dbReference type="InterPro" id="IPR029061">
    <property type="entry name" value="THDP-binding"/>
</dbReference>
<protein>
    <recommendedName>
        <fullName evidence="5">1-deoxy-D-xylulose-5-phosphate synthase</fullName>
        <ecNumber evidence="5">2.2.1.7</ecNumber>
    </recommendedName>
</protein>
<sequence length="306" mass="33623">MTYQDLLLQISKENDKLLVMTAENRAAIRGLPQEIGDKFVDVGIAEQTMIGAAAGLALRGRVPLVHALATFLTLRAFEFIRTDVGIANLPVKVIGGVPGFLSDGNGPTHQAIEDISLMRGIPNMKVFCPADEEELVQGMKLIIDDPAPWYVRYNAMKPCVEHKAPVELGKAEVLSEGYDVALLVYGFLLKEAQVAKELLEKEGLSVRLVNVRTLKPIDGEVILKAARETRLLVTVEDHFLTGGLFSILSELLVHEQTKVNVLPIALKEKWFKPALLPNVLQHEGFTGAQLATTIMNYVKDAQHSVL</sequence>
<dbReference type="CDD" id="cd07033">
    <property type="entry name" value="TPP_PYR_DXS_TK_like"/>
    <property type="match status" value="1"/>
</dbReference>
<dbReference type="OrthoDB" id="8732661at2"/>
<dbReference type="EC" id="2.2.1.7" evidence="5"/>
<comment type="pathway">
    <text evidence="2">Metabolic intermediate biosynthesis; 1-deoxy-D-xylulose 5-phosphate biosynthesis; 1-deoxy-D-xylulose 5-phosphate from D-glyceraldehyde 3-phosphate and pyruvate: step 1/1.</text>
</comment>
<dbReference type="GO" id="GO:0016114">
    <property type="term" value="P:terpenoid biosynthetic process"/>
    <property type="evidence" value="ECO:0007669"/>
    <property type="project" value="InterPro"/>
</dbReference>
<dbReference type="InterPro" id="IPR033248">
    <property type="entry name" value="Transketolase_C"/>
</dbReference>
<dbReference type="Pfam" id="PF02780">
    <property type="entry name" value="Transketolase_C"/>
    <property type="match status" value="1"/>
</dbReference>
<dbReference type="AlphaFoldDB" id="B3QVE2"/>
<name>B3QVE2_CHLT3</name>
<keyword evidence="6" id="KW-0808">Transferase</keyword>
<dbReference type="Pfam" id="PF02779">
    <property type="entry name" value="Transket_pyr"/>
    <property type="match status" value="1"/>
</dbReference>
<evidence type="ECO:0000256" key="1">
    <source>
        <dbReference type="ARBA" id="ARBA00001946"/>
    </source>
</evidence>
<evidence type="ECO:0000256" key="6">
    <source>
        <dbReference type="ARBA" id="ARBA00022679"/>
    </source>
</evidence>
<dbReference type="GO" id="GO:0009228">
    <property type="term" value="P:thiamine biosynthetic process"/>
    <property type="evidence" value="ECO:0007669"/>
    <property type="project" value="UniProtKB-KW"/>
</dbReference>
<dbReference type="PANTHER" id="PTHR43322">
    <property type="entry name" value="1-D-DEOXYXYLULOSE 5-PHOSPHATE SYNTHASE-RELATED"/>
    <property type="match status" value="1"/>
</dbReference>
<evidence type="ECO:0000259" key="12">
    <source>
        <dbReference type="SMART" id="SM00861"/>
    </source>
</evidence>
<dbReference type="GO" id="GO:0008661">
    <property type="term" value="F:1-deoxy-D-xylulose-5-phosphate synthase activity"/>
    <property type="evidence" value="ECO:0007669"/>
    <property type="project" value="UniProtKB-EC"/>
</dbReference>
<feature type="domain" description="Transketolase-like pyrimidine-binding" evidence="12">
    <location>
        <begin position="1"/>
        <end position="160"/>
    </location>
</feature>
<comment type="similarity">
    <text evidence="3">Belongs to the transketolase family. DXPS subfamily.</text>
</comment>
<dbReference type="RefSeq" id="WP_012500625.1">
    <property type="nucleotide sequence ID" value="NC_011026.1"/>
</dbReference>
<keyword evidence="11" id="KW-0414">Isoprene biosynthesis</keyword>
<comment type="subunit">
    <text evidence="4">Homodimer.</text>
</comment>
<dbReference type="HOGENOM" id="CLU_009227_1_1_10"/>
<dbReference type="SMART" id="SM00861">
    <property type="entry name" value="Transket_pyr"/>
    <property type="match status" value="1"/>
</dbReference>
<dbReference type="GO" id="GO:0046872">
    <property type="term" value="F:metal ion binding"/>
    <property type="evidence" value="ECO:0007669"/>
    <property type="project" value="UniProtKB-KW"/>
</dbReference>
<dbReference type="GO" id="GO:0019288">
    <property type="term" value="P:isopentenyl diphosphate biosynthetic process, methylerythritol 4-phosphate pathway"/>
    <property type="evidence" value="ECO:0007669"/>
    <property type="project" value="TreeGrafter"/>
</dbReference>
<organism evidence="13 14">
    <name type="scientific">Chloroherpeton thalassium (strain ATCC 35110 / GB-78)</name>
    <dbReference type="NCBI Taxonomy" id="517418"/>
    <lineage>
        <taxon>Bacteria</taxon>
        <taxon>Pseudomonadati</taxon>
        <taxon>Chlorobiota</taxon>
        <taxon>Chlorobiia</taxon>
        <taxon>Chlorobiales</taxon>
        <taxon>Chloroherpetonaceae</taxon>
        <taxon>Chloroherpeton</taxon>
    </lineage>
</organism>
<evidence type="ECO:0000313" key="14">
    <source>
        <dbReference type="Proteomes" id="UP000001208"/>
    </source>
</evidence>